<dbReference type="KEGG" id="csol:105361186"/>
<keyword evidence="1" id="KW-1185">Reference proteome</keyword>
<sequence>MSKSEQKERCTQLTLKSYFKNTEKKQFTPHNSNNVVIICESDDDDDDDDNNFNTKSIIPRACEHVDLTGPQPTVVVSRNVIDPPAPDSLISVVRYDNIFDM</sequence>
<dbReference type="AlphaFoldDB" id="A0AAJ6YEJ8"/>
<dbReference type="GeneID" id="105361186"/>
<accession>A0AAJ6YEJ8</accession>
<organism evidence="1 2">
    <name type="scientific">Ceratosolen solmsi marchali</name>
    <dbReference type="NCBI Taxonomy" id="326594"/>
    <lineage>
        <taxon>Eukaryota</taxon>
        <taxon>Metazoa</taxon>
        <taxon>Ecdysozoa</taxon>
        <taxon>Arthropoda</taxon>
        <taxon>Hexapoda</taxon>
        <taxon>Insecta</taxon>
        <taxon>Pterygota</taxon>
        <taxon>Neoptera</taxon>
        <taxon>Endopterygota</taxon>
        <taxon>Hymenoptera</taxon>
        <taxon>Apocrita</taxon>
        <taxon>Proctotrupomorpha</taxon>
        <taxon>Chalcidoidea</taxon>
        <taxon>Agaonidae</taxon>
        <taxon>Agaoninae</taxon>
        <taxon>Ceratosolen</taxon>
    </lineage>
</organism>
<reference evidence="2" key="1">
    <citation type="submission" date="2025-08" db="UniProtKB">
        <authorList>
            <consortium name="RefSeq"/>
        </authorList>
    </citation>
    <scope>IDENTIFICATION</scope>
</reference>
<evidence type="ECO:0000313" key="2">
    <source>
        <dbReference type="RefSeq" id="XP_011496599.1"/>
    </source>
</evidence>
<name>A0AAJ6YEJ8_9HYME</name>
<dbReference type="RefSeq" id="XP_011496599.1">
    <property type="nucleotide sequence ID" value="XM_011498297.1"/>
</dbReference>
<gene>
    <name evidence="2" type="primary">LOC105361186</name>
</gene>
<evidence type="ECO:0000313" key="1">
    <source>
        <dbReference type="Proteomes" id="UP000695007"/>
    </source>
</evidence>
<protein>
    <submittedName>
        <fullName evidence="2">Uncharacterized protein LOC105361186</fullName>
    </submittedName>
</protein>
<proteinExistence type="predicted"/>
<dbReference type="Proteomes" id="UP000695007">
    <property type="component" value="Unplaced"/>
</dbReference>